<organism evidence="2">
    <name type="scientific">Arion vulgaris</name>
    <dbReference type="NCBI Taxonomy" id="1028688"/>
    <lineage>
        <taxon>Eukaryota</taxon>
        <taxon>Metazoa</taxon>
        <taxon>Spiralia</taxon>
        <taxon>Lophotrochozoa</taxon>
        <taxon>Mollusca</taxon>
        <taxon>Gastropoda</taxon>
        <taxon>Heterobranchia</taxon>
        <taxon>Euthyneura</taxon>
        <taxon>Panpulmonata</taxon>
        <taxon>Eupulmonata</taxon>
        <taxon>Stylommatophora</taxon>
        <taxon>Helicina</taxon>
        <taxon>Arionoidea</taxon>
        <taxon>Arionidae</taxon>
        <taxon>Arion</taxon>
    </lineage>
</organism>
<feature type="compositionally biased region" description="Basic and acidic residues" evidence="1">
    <location>
        <begin position="420"/>
        <end position="433"/>
    </location>
</feature>
<dbReference type="InterPro" id="IPR032675">
    <property type="entry name" value="LRR_dom_sf"/>
</dbReference>
<dbReference type="PANTHER" id="PTHR46984">
    <property type="entry name" value="LEUCINE-RICH REPEAT-CONTAINING PROTEIN 71"/>
    <property type="match status" value="1"/>
</dbReference>
<reference evidence="2" key="1">
    <citation type="submission" date="2014-12" db="EMBL/GenBank/DDBJ databases">
        <title>Insight into the proteome of Arion vulgaris.</title>
        <authorList>
            <person name="Aradska J."/>
            <person name="Bulat T."/>
            <person name="Smidak R."/>
            <person name="Sarate P."/>
            <person name="Gangsoo J."/>
            <person name="Sialana F."/>
            <person name="Bilban M."/>
            <person name="Lubec G."/>
        </authorList>
    </citation>
    <scope>NUCLEOTIDE SEQUENCE</scope>
    <source>
        <tissue evidence="2">Skin</tissue>
    </source>
</reference>
<sequence length="491" mass="54705">MGKKVEKSVSKERQPNPAGRTEETDLNKTTEPYKCNGNFLVDFTELCKQRQMTYIPSVITRPKLQILQSIVTSDSKLDKKADKKQAAVISETEHDSEINEAVFEGPPKTYTIRDKFSFFKPSVQVELDNNDKWDTVTELSVKGWKVDEPMMDVFQHSWIHLSKLHTVNFWNVGLTEETLHTLAIFLPHCANVKNLILDGNTGPQQNWSELIGEKSLIQNLSLRYCNITDNGAAEMAKLLGTAKYANTKLISLNLSGNLIGDYGAAQLAEGLRINRTLLSLTLTNNNIGDQGAIKISEALSRFPLTHEEVVMRRKMMSDKGSIERKSPLPSRRADSRDRPGSVSKSLPADKSKQKLPPKKKESKGKDLKEDTKTPKKEKEDTKGASRKEPRGIRGAPANQNAVTGRMSSASAVDATKSQSKTKDKKKERGKFTSDADNADSQDQISPLLDAAEYIDGQLWIAGNRMLINLNLSRNKIGEIGIAAFLQAMQYQ</sequence>
<name>A0A0B7BKQ4_9EUPU</name>
<feature type="region of interest" description="Disordered" evidence="1">
    <location>
        <begin position="313"/>
        <end position="439"/>
    </location>
</feature>
<feature type="compositionally biased region" description="Basic and acidic residues" evidence="1">
    <location>
        <begin position="363"/>
        <end position="391"/>
    </location>
</feature>
<protein>
    <recommendedName>
        <fullName evidence="3">Leucine-rich repeat-containing protein 71</fullName>
    </recommendedName>
</protein>
<dbReference type="SMART" id="SM00368">
    <property type="entry name" value="LRR_RI"/>
    <property type="match status" value="4"/>
</dbReference>
<feature type="compositionally biased region" description="Basic residues" evidence="1">
    <location>
        <begin position="353"/>
        <end position="362"/>
    </location>
</feature>
<proteinExistence type="predicted"/>
<feature type="compositionally biased region" description="Polar residues" evidence="1">
    <location>
        <begin position="397"/>
        <end position="410"/>
    </location>
</feature>
<evidence type="ECO:0008006" key="3">
    <source>
        <dbReference type="Google" id="ProtNLM"/>
    </source>
</evidence>
<dbReference type="EMBL" id="HACG01046577">
    <property type="protein sequence ID" value="CEK93442.1"/>
    <property type="molecule type" value="Transcribed_RNA"/>
</dbReference>
<dbReference type="InterPro" id="IPR053040">
    <property type="entry name" value="LRR-containing_protein_71"/>
</dbReference>
<evidence type="ECO:0000313" key="2">
    <source>
        <dbReference type="EMBL" id="CEK93442.1"/>
    </source>
</evidence>
<feature type="region of interest" description="Disordered" evidence="1">
    <location>
        <begin position="1"/>
        <end position="31"/>
    </location>
</feature>
<dbReference type="PANTHER" id="PTHR46984:SF1">
    <property type="entry name" value="LEUCINE-RICH REPEAT-CONTAINING PROTEIN 71"/>
    <property type="match status" value="1"/>
</dbReference>
<dbReference type="SUPFAM" id="SSF52047">
    <property type="entry name" value="RNI-like"/>
    <property type="match status" value="1"/>
</dbReference>
<feature type="compositionally biased region" description="Basic and acidic residues" evidence="1">
    <location>
        <begin position="1"/>
        <end position="28"/>
    </location>
</feature>
<dbReference type="PROSITE" id="PS51450">
    <property type="entry name" value="LRR"/>
    <property type="match status" value="1"/>
</dbReference>
<gene>
    <name evidence="2" type="primary">ORF195344</name>
</gene>
<feature type="compositionally biased region" description="Basic and acidic residues" evidence="1">
    <location>
        <begin position="313"/>
        <end position="339"/>
    </location>
</feature>
<dbReference type="Pfam" id="PF13516">
    <property type="entry name" value="LRR_6"/>
    <property type="match status" value="4"/>
</dbReference>
<accession>A0A0B7BKQ4</accession>
<evidence type="ECO:0000256" key="1">
    <source>
        <dbReference type="SAM" id="MobiDB-lite"/>
    </source>
</evidence>
<dbReference type="InterPro" id="IPR001611">
    <property type="entry name" value="Leu-rich_rpt"/>
</dbReference>
<dbReference type="AlphaFoldDB" id="A0A0B7BKQ4"/>
<dbReference type="Gene3D" id="3.80.10.10">
    <property type="entry name" value="Ribonuclease Inhibitor"/>
    <property type="match status" value="1"/>
</dbReference>